<dbReference type="KEGG" id="lgi:LOTGIDRAFT_145305"/>
<dbReference type="GO" id="GO:0046872">
    <property type="term" value="F:metal ion binding"/>
    <property type="evidence" value="ECO:0007669"/>
    <property type="project" value="UniProtKB-KW"/>
</dbReference>
<dbReference type="EMBL" id="KB201916">
    <property type="protein sequence ID" value="ESO93446.1"/>
    <property type="molecule type" value="Genomic_DNA"/>
</dbReference>
<dbReference type="Proteomes" id="UP000030746">
    <property type="component" value="Unassembled WGS sequence"/>
</dbReference>
<dbReference type="PANTHER" id="PTHR23080:SF142">
    <property type="entry name" value="SI:CH211-69L10.4"/>
    <property type="match status" value="1"/>
</dbReference>
<dbReference type="RefSeq" id="XP_009055865.1">
    <property type="nucleotide sequence ID" value="XM_009057617.1"/>
</dbReference>
<keyword evidence="5" id="KW-1185">Reference proteome</keyword>
<dbReference type="CTD" id="20234942"/>
<protein>
    <recommendedName>
        <fullName evidence="3">DDE Tnp4 domain-containing protein</fullName>
    </recommendedName>
</protein>
<dbReference type="OMA" id="QTESNIC"/>
<dbReference type="STRING" id="225164.V4AIX7"/>
<evidence type="ECO:0000313" key="5">
    <source>
        <dbReference type="Proteomes" id="UP000030746"/>
    </source>
</evidence>
<dbReference type="AlphaFoldDB" id="V4AIX7"/>
<dbReference type="InterPro" id="IPR027806">
    <property type="entry name" value="HARBI1_dom"/>
</dbReference>
<sequence>MPSQFRIEYPNTRIIIDCTEIFIQRPSSFTSQTSTFSNYKHHNTMKFLVSITQSGVISLVSEGWGGRVSDRQITEESGLLDMLDTGDSVMADKGFTITDLLSKKGCSLNIPPFREQSHQFSVEDVHLTQEIAQLRIHVERSIGRVKNFHIFDGVLPLSMSPIASKVFQVCCWLTNFDVALVEDK</sequence>
<evidence type="ECO:0000259" key="3">
    <source>
        <dbReference type="Pfam" id="PF13359"/>
    </source>
</evidence>
<dbReference type="GeneID" id="20234942"/>
<gene>
    <name evidence="4" type="ORF">LOTGIDRAFT_145305</name>
</gene>
<feature type="domain" description="DDE Tnp4" evidence="3">
    <location>
        <begin position="16"/>
        <end position="175"/>
    </location>
</feature>
<dbReference type="OrthoDB" id="6122338at2759"/>
<comment type="cofactor">
    <cofactor evidence="1">
        <name>a divalent metal cation</name>
        <dbReference type="ChEBI" id="CHEBI:60240"/>
    </cofactor>
</comment>
<evidence type="ECO:0000256" key="2">
    <source>
        <dbReference type="ARBA" id="ARBA00022723"/>
    </source>
</evidence>
<keyword evidence="2" id="KW-0479">Metal-binding</keyword>
<dbReference type="PANTHER" id="PTHR23080">
    <property type="entry name" value="THAP DOMAIN PROTEIN"/>
    <property type="match status" value="1"/>
</dbReference>
<evidence type="ECO:0000256" key="1">
    <source>
        <dbReference type="ARBA" id="ARBA00001968"/>
    </source>
</evidence>
<proteinExistence type="predicted"/>
<reference evidence="4 5" key="1">
    <citation type="journal article" date="2013" name="Nature">
        <title>Insights into bilaterian evolution from three spiralian genomes.</title>
        <authorList>
            <person name="Simakov O."/>
            <person name="Marletaz F."/>
            <person name="Cho S.J."/>
            <person name="Edsinger-Gonzales E."/>
            <person name="Havlak P."/>
            <person name="Hellsten U."/>
            <person name="Kuo D.H."/>
            <person name="Larsson T."/>
            <person name="Lv J."/>
            <person name="Arendt D."/>
            <person name="Savage R."/>
            <person name="Osoegawa K."/>
            <person name="de Jong P."/>
            <person name="Grimwood J."/>
            <person name="Chapman J.A."/>
            <person name="Shapiro H."/>
            <person name="Aerts A."/>
            <person name="Otillar R.P."/>
            <person name="Terry A.Y."/>
            <person name="Boore J.L."/>
            <person name="Grigoriev I.V."/>
            <person name="Lindberg D.R."/>
            <person name="Seaver E.C."/>
            <person name="Weisblat D.A."/>
            <person name="Putnam N.H."/>
            <person name="Rokhsar D.S."/>
        </authorList>
    </citation>
    <scope>NUCLEOTIDE SEQUENCE [LARGE SCALE GENOMIC DNA]</scope>
</reference>
<accession>V4AIX7</accession>
<organism evidence="4 5">
    <name type="scientific">Lottia gigantea</name>
    <name type="common">Giant owl limpet</name>
    <dbReference type="NCBI Taxonomy" id="225164"/>
    <lineage>
        <taxon>Eukaryota</taxon>
        <taxon>Metazoa</taxon>
        <taxon>Spiralia</taxon>
        <taxon>Lophotrochozoa</taxon>
        <taxon>Mollusca</taxon>
        <taxon>Gastropoda</taxon>
        <taxon>Patellogastropoda</taxon>
        <taxon>Lottioidea</taxon>
        <taxon>Lottiidae</taxon>
        <taxon>Lottia</taxon>
    </lineage>
</organism>
<name>V4AIX7_LOTGI</name>
<dbReference type="HOGENOM" id="CLU_025643_3_0_1"/>
<dbReference type="Pfam" id="PF13359">
    <property type="entry name" value="DDE_Tnp_4"/>
    <property type="match status" value="1"/>
</dbReference>
<evidence type="ECO:0000313" key="4">
    <source>
        <dbReference type="EMBL" id="ESO93446.1"/>
    </source>
</evidence>